<gene>
    <name evidence="1" type="ORF">AWB68_08223</name>
</gene>
<proteinExistence type="predicted"/>
<dbReference type="SUPFAM" id="SSF48452">
    <property type="entry name" value="TPR-like"/>
    <property type="match status" value="1"/>
</dbReference>
<evidence type="ECO:0000313" key="2">
    <source>
        <dbReference type="Proteomes" id="UP000054770"/>
    </source>
</evidence>
<sequence length="465" mass="51858">MPFPFHDTFAGSRKAVFRRRRRKANTSSDSFVEVVRRKLLPWITTSLAFVFAAGIAYSAWNSLYQPQGVTISAIAVPKTLSDKGFTSDVIAEKIRDNLLKIYSTTPHAMAAMPKEPLDISIPGTGMSVRKLVAWVSAYFPESWHHIVSGEIVSDNSAETKFVITLRVNGKLLPTRTVDSGNLNDNLNSAVHILSRNLIEKVDLYQEAIALIKDERYADAEDIIDEMRSTLPSKSDRLGAVLNLKGYIVEHKPYVATPASNLNSPKSEPANLAIARRYYAEANTSISLTNLGNLETNRCWYASEETREYYCSLAEHHFRAAIELAPESADAHYSLGNFLYDRAFNVCAPGKTTELLGQAVQEFNAAMQLDDTKAETYQGMALARYLGNEPVSHDIVLGYFAAASRRDSSNNSFRNQLSFLRLEKDLRDPSTLLREIPVLNPDPLLDNIAKRRDKCSKDKSRPLVSG</sequence>
<dbReference type="EMBL" id="FCON02000256">
    <property type="protein sequence ID" value="SAL86970.1"/>
    <property type="molecule type" value="Genomic_DNA"/>
</dbReference>
<comment type="caution">
    <text evidence="1">The sequence shown here is derived from an EMBL/GenBank/DDBJ whole genome shotgun (WGS) entry which is preliminary data.</text>
</comment>
<organism evidence="1 2">
    <name type="scientific">Caballeronia choica</name>
    <dbReference type="NCBI Taxonomy" id="326476"/>
    <lineage>
        <taxon>Bacteria</taxon>
        <taxon>Pseudomonadati</taxon>
        <taxon>Pseudomonadota</taxon>
        <taxon>Betaproteobacteria</taxon>
        <taxon>Burkholderiales</taxon>
        <taxon>Burkholderiaceae</taxon>
        <taxon>Caballeronia</taxon>
    </lineage>
</organism>
<dbReference type="AlphaFoldDB" id="A0A158L2A9"/>
<accession>A0A158L2A9</accession>
<dbReference type="InterPro" id="IPR011990">
    <property type="entry name" value="TPR-like_helical_dom_sf"/>
</dbReference>
<dbReference type="Gene3D" id="1.25.40.10">
    <property type="entry name" value="Tetratricopeptide repeat domain"/>
    <property type="match status" value="1"/>
</dbReference>
<dbReference type="OrthoDB" id="9815894at2"/>
<reference evidence="1" key="1">
    <citation type="submission" date="2016-01" db="EMBL/GenBank/DDBJ databases">
        <authorList>
            <person name="Peeters C."/>
        </authorList>
    </citation>
    <scope>NUCLEOTIDE SEQUENCE [LARGE SCALE GENOMIC DNA]</scope>
    <source>
        <strain evidence="1">LMG 22940</strain>
    </source>
</reference>
<name>A0A158L2A9_9BURK</name>
<dbReference type="Proteomes" id="UP000054770">
    <property type="component" value="Unassembled WGS sequence"/>
</dbReference>
<protein>
    <recommendedName>
        <fullName evidence="3">Tetratricopeptide repeat protein</fullName>
    </recommendedName>
</protein>
<evidence type="ECO:0000313" key="1">
    <source>
        <dbReference type="EMBL" id="SAL86970.1"/>
    </source>
</evidence>
<dbReference type="RefSeq" id="WP_125483239.1">
    <property type="nucleotide sequence ID" value="NZ_FCON02000256.1"/>
</dbReference>
<keyword evidence="2" id="KW-1185">Reference proteome</keyword>
<evidence type="ECO:0008006" key="3">
    <source>
        <dbReference type="Google" id="ProtNLM"/>
    </source>
</evidence>